<name>A0ABQ1LCG8_9MICO</name>
<accession>A0ABQ1LCG8</accession>
<reference evidence="4" key="1">
    <citation type="journal article" date="2019" name="Int. J. Syst. Evol. Microbiol.">
        <title>The Global Catalogue of Microorganisms (GCM) 10K type strain sequencing project: providing services to taxonomists for standard genome sequencing and annotation.</title>
        <authorList>
            <consortium name="The Broad Institute Genomics Platform"/>
            <consortium name="The Broad Institute Genome Sequencing Center for Infectious Disease"/>
            <person name="Wu L."/>
            <person name="Ma J."/>
        </authorList>
    </citation>
    <scope>NUCLEOTIDE SEQUENCE [LARGE SCALE GENOMIC DNA]</scope>
    <source>
        <strain evidence="4">CGMCC 1.15472</strain>
    </source>
</reference>
<feature type="transmembrane region" description="Helical" evidence="1">
    <location>
        <begin position="273"/>
        <end position="292"/>
    </location>
</feature>
<evidence type="ECO:0000313" key="4">
    <source>
        <dbReference type="Proteomes" id="UP000632322"/>
    </source>
</evidence>
<sequence length="421" mass="44137">MSAELICVIVLGLMFVIGTWRDINMGLLGFIAAAGVGGLVLHQMPEEFLAGFPVDLFLTLVGLTYLFGFAQNNGAIEVIVRWCVKLVGGRIGLMPWIFFALTAVLISLGALFAVAIIAPLALSFARRHGINQFMVGLLVVHGALAGAFSPISVYGIFINDYLTKNGLTPAPLTLFLAPFIFNTVFAVVVWFVLRRRPGLRAEADGAHPHPGSESDGGTTIRLTRSQIPTLIGLIAMALSVIIFSWDVGLVTITISVVLAAIDPAAGKAALSKVSWSIVILICGVLTYIAVLQEAGTVEWVSAGISAIGVPLLAALLLFYMSGLISALASSLAIIGVVIALAVPFLESGDVHVGGFVAALAIAATIVDISPFSTNGAMLLANVHPSIRDRYYRQMIGYAGLMCLIGPGLAWVVAAVPTVISG</sequence>
<evidence type="ECO:0000259" key="2">
    <source>
        <dbReference type="Pfam" id="PF07158"/>
    </source>
</evidence>
<gene>
    <name evidence="3" type="ORF">GCM10010974_01260</name>
</gene>
<comment type="caution">
    <text evidence="3">The sequence shown here is derived from an EMBL/GenBank/DDBJ whole genome shotgun (WGS) entry which is preliminary data.</text>
</comment>
<feature type="transmembrane region" description="Helical" evidence="1">
    <location>
        <begin position="23"/>
        <end position="41"/>
    </location>
</feature>
<dbReference type="EMBL" id="BMJG01000001">
    <property type="protein sequence ID" value="GGC22377.1"/>
    <property type="molecule type" value="Genomic_DNA"/>
</dbReference>
<dbReference type="RefSeq" id="WP_181270352.1">
    <property type="nucleotide sequence ID" value="NZ_BMJG01000001.1"/>
</dbReference>
<evidence type="ECO:0000256" key="1">
    <source>
        <dbReference type="SAM" id="Phobius"/>
    </source>
</evidence>
<organism evidence="3 4">
    <name type="scientific">Brevibacterium sediminis</name>
    <dbReference type="NCBI Taxonomy" id="1857024"/>
    <lineage>
        <taxon>Bacteria</taxon>
        <taxon>Bacillati</taxon>
        <taxon>Actinomycetota</taxon>
        <taxon>Actinomycetes</taxon>
        <taxon>Micrococcales</taxon>
        <taxon>Brevibacteriaceae</taxon>
        <taxon>Brevibacterium</taxon>
    </lineage>
</organism>
<dbReference type="Proteomes" id="UP000632322">
    <property type="component" value="Unassembled WGS sequence"/>
</dbReference>
<protein>
    <recommendedName>
        <fullName evidence="2">Dicarboxylate carrier MatC N-terminal domain-containing protein</fullName>
    </recommendedName>
</protein>
<feature type="transmembrane region" description="Helical" evidence="1">
    <location>
        <begin position="299"/>
        <end position="320"/>
    </location>
</feature>
<feature type="transmembrane region" description="Helical" evidence="1">
    <location>
        <begin position="170"/>
        <end position="193"/>
    </location>
</feature>
<keyword evidence="1" id="KW-1133">Transmembrane helix</keyword>
<feature type="transmembrane region" description="Helical" evidence="1">
    <location>
        <begin position="394"/>
        <end position="419"/>
    </location>
</feature>
<dbReference type="Pfam" id="PF07158">
    <property type="entry name" value="MatC_N"/>
    <property type="match status" value="1"/>
</dbReference>
<feature type="transmembrane region" description="Helical" evidence="1">
    <location>
        <begin position="48"/>
        <end position="67"/>
    </location>
</feature>
<keyword evidence="1" id="KW-0812">Transmembrane</keyword>
<proteinExistence type="predicted"/>
<feature type="transmembrane region" description="Helical" evidence="1">
    <location>
        <begin position="134"/>
        <end position="158"/>
    </location>
</feature>
<feature type="transmembrane region" description="Helical" evidence="1">
    <location>
        <begin position="96"/>
        <end position="122"/>
    </location>
</feature>
<dbReference type="InterPro" id="IPR009827">
    <property type="entry name" value="MatC_N"/>
</dbReference>
<feature type="transmembrane region" description="Helical" evidence="1">
    <location>
        <begin position="230"/>
        <end position="261"/>
    </location>
</feature>
<keyword evidence="1" id="KW-0472">Membrane</keyword>
<evidence type="ECO:0000313" key="3">
    <source>
        <dbReference type="EMBL" id="GGC22377.1"/>
    </source>
</evidence>
<feature type="transmembrane region" description="Helical" evidence="1">
    <location>
        <begin position="352"/>
        <end position="371"/>
    </location>
</feature>
<feature type="domain" description="Dicarboxylate carrier MatC N-terminal" evidence="2">
    <location>
        <begin position="1"/>
        <end position="147"/>
    </location>
</feature>
<feature type="transmembrane region" description="Helical" evidence="1">
    <location>
        <begin position="326"/>
        <end position="345"/>
    </location>
</feature>
<keyword evidence="4" id="KW-1185">Reference proteome</keyword>